<dbReference type="Pfam" id="PF26604">
    <property type="entry name" value="CBU_0592"/>
    <property type="match status" value="1"/>
</dbReference>
<evidence type="ECO:0000259" key="2">
    <source>
        <dbReference type="Pfam" id="PF26604"/>
    </source>
</evidence>
<gene>
    <name evidence="3" type="ORF">MED217_07496</name>
</gene>
<dbReference type="STRING" id="398720.MED217_07496"/>
<keyword evidence="1" id="KW-0812">Transmembrane</keyword>
<dbReference type="AlphaFoldDB" id="A3XMI7"/>
<dbReference type="RefSeq" id="WP_009779880.1">
    <property type="nucleotide sequence ID" value="NZ_CH672395.1"/>
</dbReference>
<keyword evidence="4" id="KW-1185">Reference proteome</keyword>
<reference evidence="3 4" key="1">
    <citation type="journal article" date="2007" name="Nature">
        <title>Light stimulates growth of proteorhodopsin-containing marine Flavobacteria.</title>
        <authorList>
            <person name="Gomez-Consarnau L."/>
            <person name="Gonzalez J.M."/>
            <person name="Coll-Llado M."/>
            <person name="Gourdon P."/>
            <person name="Pascher T."/>
            <person name="Neutze R."/>
            <person name="Pedros-Alio C."/>
            <person name="Pinhassi J."/>
        </authorList>
    </citation>
    <scope>NUCLEOTIDE SEQUENCE [LARGE SCALE GENOMIC DNA]</scope>
    <source>
        <strain evidence="3 4">MED217</strain>
    </source>
</reference>
<dbReference type="NCBIfam" id="NF047864">
    <property type="entry name" value="CBU_0592_membra"/>
    <property type="match status" value="1"/>
</dbReference>
<keyword evidence="1" id="KW-0472">Membrane</keyword>
<protein>
    <recommendedName>
        <fullName evidence="2">CBU-0592-like domain-containing protein</fullName>
    </recommendedName>
</protein>
<keyword evidence="1" id="KW-1133">Transmembrane helix</keyword>
<comment type="caution">
    <text evidence="3">The sequence shown here is derived from an EMBL/GenBank/DDBJ whole genome shotgun (WGS) entry which is preliminary data.</text>
</comment>
<dbReference type="InterPro" id="IPR058058">
    <property type="entry name" value="CBU_0592-like"/>
</dbReference>
<evidence type="ECO:0000313" key="3">
    <source>
        <dbReference type="EMBL" id="EAQ49231.1"/>
    </source>
</evidence>
<feature type="transmembrane region" description="Helical" evidence="1">
    <location>
        <begin position="6"/>
        <end position="24"/>
    </location>
</feature>
<proteinExistence type="predicted"/>
<dbReference type="eggNOG" id="ENOG50331RB">
    <property type="taxonomic scope" value="Bacteria"/>
</dbReference>
<dbReference type="HOGENOM" id="CLU_160525_2_1_10"/>
<sequence>MTLVDWLGALGVFQILLAYVLNLAKKVTTSDWFFLLLNTIGASMACSASILLEYWPFIILEGVWAFTSLISVIQKIRLKK</sequence>
<organism evidence="3 4">
    <name type="scientific">Leeuwenhoekiella blandensis (strain CECT 7118 / CCUG 51940 / KCTC 22103 / MED217)</name>
    <name type="common">Flavobacterium sp. (strain MED217)</name>
    <dbReference type="NCBI Taxonomy" id="398720"/>
    <lineage>
        <taxon>Bacteria</taxon>
        <taxon>Pseudomonadati</taxon>
        <taxon>Bacteroidota</taxon>
        <taxon>Flavobacteriia</taxon>
        <taxon>Flavobacteriales</taxon>
        <taxon>Flavobacteriaceae</taxon>
        <taxon>Leeuwenhoekiella</taxon>
    </lineage>
</organism>
<evidence type="ECO:0000313" key="4">
    <source>
        <dbReference type="Proteomes" id="UP000001601"/>
    </source>
</evidence>
<dbReference type="OrthoDB" id="798534at2"/>
<accession>A3XMI7</accession>
<dbReference type="EMBL" id="AANC01000005">
    <property type="protein sequence ID" value="EAQ49231.1"/>
    <property type="molecule type" value="Genomic_DNA"/>
</dbReference>
<evidence type="ECO:0000256" key="1">
    <source>
        <dbReference type="SAM" id="Phobius"/>
    </source>
</evidence>
<dbReference type="Proteomes" id="UP000001601">
    <property type="component" value="Unassembled WGS sequence"/>
</dbReference>
<feature type="transmembrane region" description="Helical" evidence="1">
    <location>
        <begin position="31"/>
        <end position="51"/>
    </location>
</feature>
<feature type="transmembrane region" description="Helical" evidence="1">
    <location>
        <begin position="57"/>
        <end position="76"/>
    </location>
</feature>
<name>A3XMI7_LEEBM</name>
<feature type="domain" description="CBU-0592-like" evidence="2">
    <location>
        <begin position="4"/>
        <end position="77"/>
    </location>
</feature>